<dbReference type="EMBL" id="KY574546">
    <property type="protein sequence ID" value="ARO72710.1"/>
    <property type="molecule type" value="Genomic_DNA"/>
</dbReference>
<keyword evidence="1" id="KW-0808">Transferase</keyword>
<dbReference type="InterPro" id="IPR012477">
    <property type="entry name" value="Glyco_transf_52"/>
</dbReference>
<organism evidence="1">
    <name type="scientific">Escherichia albertii</name>
    <dbReference type="NCBI Taxonomy" id="208962"/>
    <lineage>
        <taxon>Bacteria</taxon>
        <taxon>Pseudomonadati</taxon>
        <taxon>Pseudomonadota</taxon>
        <taxon>Gammaproteobacteria</taxon>
        <taxon>Enterobacterales</taxon>
        <taxon>Enterobacteriaceae</taxon>
        <taxon>Escherichia</taxon>
    </lineage>
</organism>
<accession>A0A288W495</accession>
<name>A0A288W495_ESCAL</name>
<dbReference type="GO" id="GO:0016740">
    <property type="term" value="F:transferase activity"/>
    <property type="evidence" value="ECO:0007669"/>
    <property type="project" value="UniProtKB-KW"/>
</dbReference>
<protein>
    <submittedName>
        <fullName evidence="1">Glucosyltransferase</fullName>
    </submittedName>
</protein>
<evidence type="ECO:0000313" key="1">
    <source>
        <dbReference type="EMBL" id="ARO72710.1"/>
    </source>
</evidence>
<evidence type="ECO:0000313" key="2">
    <source>
        <dbReference type="EMBL" id="ARO72840.1"/>
    </source>
</evidence>
<dbReference type="RefSeq" id="WP_001048134.1">
    <property type="nucleotide sequence ID" value="NZ_BBVR01000018.1"/>
</dbReference>
<proteinExistence type="predicted"/>
<reference evidence="1" key="1">
    <citation type="journal article" date="2017" name="Carbohydr. Res.">
        <title>Structure and gene cluster of the O-antigen of Escherichia albertii O1 resembling the O-antigen of Pseudomonas aeruginosa O5.</title>
        <authorList>
            <person name="Zheng H."/>
            <person name="Shashkov A.S."/>
            <person name="Xiong Y."/>
            <person name="Naumenko O.I."/>
            <person name="Wang H."/>
            <person name="Senchenkova S.N."/>
            <person name="Wang J."/>
            <person name="Knirel Y.A."/>
        </authorList>
    </citation>
    <scope>NUCLEOTIDE SEQUENCE</scope>
    <source>
        <strain evidence="1">BBVR01.1_seq</strain>
        <strain evidence="2">LMG 20976</strain>
    </source>
</reference>
<sequence>MNLFICRTIFQAYYARVLIKAKSIKDVMFVYLSEELSDREKNVLSCSGIDYIVIGGSHSYKRLLKQIWLLNYLYRVTKKQSVDFYFSSIDDPFIQTIISRNKFSNIYTFDDGTANYVPNSFFYIEKKKKLSVRIKYYLMGNRIRNLHGVKKLIKTHYSTNYLKNIIDDVEYIPLHSKKNFSDFPVESKKHEVVNIYLCPNFDEVYIDAENVIKKFISTLTKHDIIIPHPRDKLIWGAGENYKIRNDTMAEIVIDEYLSKGCLINLFGIANSTQYHYLQNNKIINHVIDIGKIKPEFEEAILKQIECFKNLTN</sequence>
<dbReference type="Pfam" id="PF07922">
    <property type="entry name" value="Glyco_transf_52"/>
    <property type="match status" value="1"/>
</dbReference>
<dbReference type="EMBL" id="KY574555">
    <property type="protein sequence ID" value="ARO72840.1"/>
    <property type="molecule type" value="Genomic_DNA"/>
</dbReference>
<dbReference type="Gene3D" id="3.30.370.20">
    <property type="match status" value="1"/>
</dbReference>
<dbReference type="AlphaFoldDB" id="A0A288W495"/>